<keyword evidence="3 5" id="KW-0067">ATP-binding</keyword>
<sequence>MTILDVQGISKSFGGLKALTNVSFSVEEGAIFGLMGANGAGKTTLFAVIAGQIKPSGGSVSFRNRTITGKRPDQICRLGISRTFQIVRPFAGISVLDNVIVSALYGAAASNSHAEAREAGIAALEAVGLAGSADKLAGELTLSGQKRLEIARALATGAEMLLLDEVMAGLTPTEVEEMIATLSELRRARNLTFMLVEHVMGALMALSDRILALDHGVPIAIGTPAEIAANPDVLKVYFG</sequence>
<organism evidence="5 6">
    <name type="scientific">Metarhizobium album</name>
    <dbReference type="NCBI Taxonomy" id="2182425"/>
    <lineage>
        <taxon>Bacteria</taxon>
        <taxon>Pseudomonadati</taxon>
        <taxon>Pseudomonadota</taxon>
        <taxon>Alphaproteobacteria</taxon>
        <taxon>Hyphomicrobiales</taxon>
        <taxon>Rhizobiaceae</taxon>
        <taxon>Metarhizobium</taxon>
    </lineage>
</organism>
<reference evidence="5 6" key="1">
    <citation type="submission" date="2018-05" db="EMBL/GenBank/DDBJ databases">
        <title>The draft genome of strain NS-104.</title>
        <authorList>
            <person name="Hang P."/>
            <person name="Jiang J."/>
        </authorList>
    </citation>
    <scope>NUCLEOTIDE SEQUENCE [LARGE SCALE GENOMIC DNA]</scope>
    <source>
        <strain evidence="5 6">NS-104</strain>
    </source>
</reference>
<dbReference type="RefSeq" id="WP_109460519.1">
    <property type="nucleotide sequence ID" value="NZ_QFBC01000012.1"/>
</dbReference>
<feature type="domain" description="ABC transporter" evidence="4">
    <location>
        <begin position="4"/>
        <end position="238"/>
    </location>
</feature>
<name>A0A2U2DLC2_9HYPH</name>
<evidence type="ECO:0000313" key="5">
    <source>
        <dbReference type="EMBL" id="PWE54112.1"/>
    </source>
</evidence>
<dbReference type="Gene3D" id="3.40.50.300">
    <property type="entry name" value="P-loop containing nucleotide triphosphate hydrolases"/>
    <property type="match status" value="1"/>
</dbReference>
<dbReference type="GO" id="GO:0005524">
    <property type="term" value="F:ATP binding"/>
    <property type="evidence" value="ECO:0007669"/>
    <property type="project" value="UniProtKB-KW"/>
</dbReference>
<dbReference type="GO" id="GO:0015188">
    <property type="term" value="F:L-isoleucine transmembrane transporter activity"/>
    <property type="evidence" value="ECO:0007669"/>
    <property type="project" value="TreeGrafter"/>
</dbReference>
<dbReference type="GO" id="GO:0016887">
    <property type="term" value="F:ATP hydrolysis activity"/>
    <property type="evidence" value="ECO:0007669"/>
    <property type="project" value="InterPro"/>
</dbReference>
<dbReference type="InterPro" id="IPR027417">
    <property type="entry name" value="P-loop_NTPase"/>
</dbReference>
<dbReference type="InterPro" id="IPR032823">
    <property type="entry name" value="BCA_ABC_TP_C"/>
</dbReference>
<dbReference type="Proteomes" id="UP000245252">
    <property type="component" value="Unassembled WGS sequence"/>
</dbReference>
<gene>
    <name evidence="5" type="ORF">DEM27_22720</name>
</gene>
<dbReference type="GO" id="GO:1903805">
    <property type="term" value="P:L-valine import across plasma membrane"/>
    <property type="evidence" value="ECO:0007669"/>
    <property type="project" value="TreeGrafter"/>
</dbReference>
<dbReference type="GO" id="GO:1903806">
    <property type="term" value="P:L-isoleucine import across plasma membrane"/>
    <property type="evidence" value="ECO:0007669"/>
    <property type="project" value="TreeGrafter"/>
</dbReference>
<dbReference type="GO" id="GO:0015808">
    <property type="term" value="P:L-alanine transport"/>
    <property type="evidence" value="ECO:0007669"/>
    <property type="project" value="TreeGrafter"/>
</dbReference>
<dbReference type="PROSITE" id="PS50893">
    <property type="entry name" value="ABC_TRANSPORTER_2"/>
    <property type="match status" value="1"/>
</dbReference>
<comment type="caution">
    <text evidence="5">The sequence shown here is derived from an EMBL/GenBank/DDBJ whole genome shotgun (WGS) entry which is preliminary data.</text>
</comment>
<keyword evidence="6" id="KW-1185">Reference proteome</keyword>
<dbReference type="EMBL" id="QFBC01000012">
    <property type="protein sequence ID" value="PWE54112.1"/>
    <property type="molecule type" value="Genomic_DNA"/>
</dbReference>
<dbReference type="OrthoDB" id="9779872at2"/>
<keyword evidence="1" id="KW-0813">Transport</keyword>
<dbReference type="PANTHER" id="PTHR45772:SF7">
    <property type="entry name" value="AMINO ACID ABC TRANSPORTER ATP-BINDING PROTEIN"/>
    <property type="match status" value="1"/>
</dbReference>
<dbReference type="InterPro" id="IPR003439">
    <property type="entry name" value="ABC_transporter-like_ATP-bd"/>
</dbReference>
<dbReference type="GO" id="GO:0005304">
    <property type="term" value="F:L-valine transmembrane transporter activity"/>
    <property type="evidence" value="ECO:0007669"/>
    <property type="project" value="TreeGrafter"/>
</dbReference>
<evidence type="ECO:0000259" key="4">
    <source>
        <dbReference type="PROSITE" id="PS50893"/>
    </source>
</evidence>
<dbReference type="GO" id="GO:0042941">
    <property type="term" value="P:D-alanine transmembrane transport"/>
    <property type="evidence" value="ECO:0007669"/>
    <property type="project" value="TreeGrafter"/>
</dbReference>
<dbReference type="CDD" id="cd03219">
    <property type="entry name" value="ABC_Mj1267_LivG_branched"/>
    <property type="match status" value="1"/>
</dbReference>
<dbReference type="AlphaFoldDB" id="A0A2U2DLC2"/>
<dbReference type="SMART" id="SM00382">
    <property type="entry name" value="AAA"/>
    <property type="match status" value="1"/>
</dbReference>
<evidence type="ECO:0000256" key="1">
    <source>
        <dbReference type="ARBA" id="ARBA00022448"/>
    </source>
</evidence>
<dbReference type="PANTHER" id="PTHR45772">
    <property type="entry name" value="CONSERVED COMPONENT OF ABC TRANSPORTER FOR NATURAL AMINO ACIDS-RELATED"/>
    <property type="match status" value="1"/>
</dbReference>
<dbReference type="GO" id="GO:0015192">
    <property type="term" value="F:L-phenylalanine transmembrane transporter activity"/>
    <property type="evidence" value="ECO:0007669"/>
    <property type="project" value="TreeGrafter"/>
</dbReference>
<dbReference type="SUPFAM" id="SSF52540">
    <property type="entry name" value="P-loop containing nucleoside triphosphate hydrolases"/>
    <property type="match status" value="1"/>
</dbReference>
<dbReference type="InterPro" id="IPR003593">
    <property type="entry name" value="AAA+_ATPase"/>
</dbReference>
<dbReference type="GO" id="GO:0005886">
    <property type="term" value="C:plasma membrane"/>
    <property type="evidence" value="ECO:0007669"/>
    <property type="project" value="TreeGrafter"/>
</dbReference>
<dbReference type="Pfam" id="PF00005">
    <property type="entry name" value="ABC_tran"/>
    <property type="match status" value="1"/>
</dbReference>
<dbReference type="InterPro" id="IPR051120">
    <property type="entry name" value="ABC_AA/LPS_Transport"/>
</dbReference>
<protein>
    <submittedName>
        <fullName evidence="5">ABC transporter ATP-binding protein</fullName>
    </submittedName>
</protein>
<keyword evidence="2" id="KW-0547">Nucleotide-binding</keyword>
<dbReference type="Pfam" id="PF12399">
    <property type="entry name" value="BCA_ABC_TP_C"/>
    <property type="match status" value="1"/>
</dbReference>
<evidence type="ECO:0000256" key="2">
    <source>
        <dbReference type="ARBA" id="ARBA00022741"/>
    </source>
</evidence>
<accession>A0A2U2DLC2</accession>
<proteinExistence type="predicted"/>
<evidence type="ECO:0000256" key="3">
    <source>
        <dbReference type="ARBA" id="ARBA00022840"/>
    </source>
</evidence>
<evidence type="ECO:0000313" key="6">
    <source>
        <dbReference type="Proteomes" id="UP000245252"/>
    </source>
</evidence>